<protein>
    <submittedName>
        <fullName evidence="1">Uncharacterized protein</fullName>
    </submittedName>
</protein>
<dbReference type="PANTHER" id="PTHR37720">
    <property type="entry name" value="OS10G0481400 PROTEIN"/>
    <property type="match status" value="1"/>
</dbReference>
<dbReference type="EMBL" id="JAINDJ010000005">
    <property type="protein sequence ID" value="KAG9445587.1"/>
    <property type="molecule type" value="Genomic_DNA"/>
</dbReference>
<evidence type="ECO:0000313" key="1">
    <source>
        <dbReference type="EMBL" id="KAG9445587.1"/>
    </source>
</evidence>
<accession>A0AAV7EDK4</accession>
<reference evidence="1 2" key="1">
    <citation type="submission" date="2021-07" db="EMBL/GenBank/DDBJ databases">
        <title>The Aristolochia fimbriata genome: insights into angiosperm evolution, floral development and chemical biosynthesis.</title>
        <authorList>
            <person name="Jiao Y."/>
        </authorList>
    </citation>
    <scope>NUCLEOTIDE SEQUENCE [LARGE SCALE GENOMIC DNA]</scope>
    <source>
        <strain evidence="1">IBCAS-2021</strain>
        <tissue evidence="1">Leaf</tissue>
    </source>
</reference>
<name>A0AAV7EDK4_ARIFI</name>
<comment type="caution">
    <text evidence="1">The sequence shown here is derived from an EMBL/GenBank/DDBJ whole genome shotgun (WGS) entry which is preliminary data.</text>
</comment>
<dbReference type="AlphaFoldDB" id="A0AAV7EDK4"/>
<keyword evidence="2" id="KW-1185">Reference proteome</keyword>
<dbReference type="Proteomes" id="UP000825729">
    <property type="component" value="Unassembled WGS sequence"/>
</dbReference>
<proteinExistence type="predicted"/>
<organism evidence="1 2">
    <name type="scientific">Aristolochia fimbriata</name>
    <name type="common">White veined hardy Dutchman's pipe vine</name>
    <dbReference type="NCBI Taxonomy" id="158543"/>
    <lineage>
        <taxon>Eukaryota</taxon>
        <taxon>Viridiplantae</taxon>
        <taxon>Streptophyta</taxon>
        <taxon>Embryophyta</taxon>
        <taxon>Tracheophyta</taxon>
        <taxon>Spermatophyta</taxon>
        <taxon>Magnoliopsida</taxon>
        <taxon>Magnoliidae</taxon>
        <taxon>Piperales</taxon>
        <taxon>Aristolochiaceae</taxon>
        <taxon>Aristolochia</taxon>
    </lineage>
</organism>
<gene>
    <name evidence="1" type="ORF">H6P81_011715</name>
</gene>
<sequence length="84" mass="9291">MISIIAQERLLGAALGMVFTGIFVLKEHKNIFGSIADTHRQNNPTELRKHVYGRASGSDFAHVWNKAVDKTLGPVIESLSSRGW</sequence>
<evidence type="ECO:0000313" key="2">
    <source>
        <dbReference type="Proteomes" id="UP000825729"/>
    </source>
</evidence>
<dbReference type="PANTHER" id="PTHR37720:SF2">
    <property type="entry name" value="OS10G0481400 PROTEIN"/>
    <property type="match status" value="1"/>
</dbReference>